<reference evidence="1 2" key="1">
    <citation type="submission" date="2019-02" db="EMBL/GenBank/DDBJ databases">
        <title>Deep-cultivation of Planctomycetes and their phenomic and genomic characterization uncovers novel biology.</title>
        <authorList>
            <person name="Wiegand S."/>
            <person name="Jogler M."/>
            <person name="Boedeker C."/>
            <person name="Pinto D."/>
            <person name="Vollmers J."/>
            <person name="Rivas-Marin E."/>
            <person name="Kohn T."/>
            <person name="Peeters S.H."/>
            <person name="Heuer A."/>
            <person name="Rast P."/>
            <person name="Oberbeckmann S."/>
            <person name="Bunk B."/>
            <person name="Jeske O."/>
            <person name="Meyerdierks A."/>
            <person name="Storesund J.E."/>
            <person name="Kallscheuer N."/>
            <person name="Luecker S."/>
            <person name="Lage O.M."/>
            <person name="Pohl T."/>
            <person name="Merkel B.J."/>
            <person name="Hornburger P."/>
            <person name="Mueller R.-W."/>
            <person name="Bruemmer F."/>
            <person name="Labrenz M."/>
            <person name="Spormann A.M."/>
            <person name="Op den Camp H."/>
            <person name="Overmann J."/>
            <person name="Amann R."/>
            <person name="Jetten M.S.M."/>
            <person name="Mascher T."/>
            <person name="Medema M.H."/>
            <person name="Devos D.P."/>
            <person name="Kaster A.-K."/>
            <person name="Ovreas L."/>
            <person name="Rohde M."/>
            <person name="Galperin M.Y."/>
            <person name="Jogler C."/>
        </authorList>
    </citation>
    <scope>NUCLEOTIDE SEQUENCE [LARGE SCALE GENOMIC DNA]</scope>
    <source>
        <strain evidence="1 2">ETA_A8</strain>
    </source>
</reference>
<sequence>MGFHQTQSNRSSQTRARWFAGIERLENPPSLYFGHSGTIVLHANNKREAVSKQSAHSE</sequence>
<evidence type="ECO:0000313" key="2">
    <source>
        <dbReference type="Proteomes" id="UP000315017"/>
    </source>
</evidence>
<keyword evidence="2" id="KW-1185">Reference proteome</keyword>
<evidence type="ECO:0000313" key="1">
    <source>
        <dbReference type="EMBL" id="QDU26651.1"/>
    </source>
</evidence>
<name>A0A517Y8W7_9BACT</name>
<gene>
    <name evidence="1" type="ORF">ETAA8_17320</name>
</gene>
<organism evidence="1 2">
    <name type="scientific">Anatilimnocola aggregata</name>
    <dbReference type="NCBI Taxonomy" id="2528021"/>
    <lineage>
        <taxon>Bacteria</taxon>
        <taxon>Pseudomonadati</taxon>
        <taxon>Planctomycetota</taxon>
        <taxon>Planctomycetia</taxon>
        <taxon>Pirellulales</taxon>
        <taxon>Pirellulaceae</taxon>
        <taxon>Anatilimnocola</taxon>
    </lineage>
</organism>
<dbReference type="Proteomes" id="UP000315017">
    <property type="component" value="Chromosome"/>
</dbReference>
<dbReference type="KEGG" id="aagg:ETAA8_17320"/>
<dbReference type="EMBL" id="CP036274">
    <property type="protein sequence ID" value="QDU26651.1"/>
    <property type="molecule type" value="Genomic_DNA"/>
</dbReference>
<dbReference type="AlphaFoldDB" id="A0A517Y8W7"/>
<accession>A0A517Y8W7</accession>
<proteinExistence type="predicted"/>
<protein>
    <submittedName>
        <fullName evidence="1">Uncharacterized protein</fullName>
    </submittedName>
</protein>